<dbReference type="EMBL" id="RJVI01000003">
    <property type="protein sequence ID" value="ROR29638.1"/>
    <property type="molecule type" value="Genomic_DNA"/>
</dbReference>
<dbReference type="RefSeq" id="WP_123402044.1">
    <property type="nucleotide sequence ID" value="NZ_RJVI01000003.1"/>
</dbReference>
<dbReference type="SMART" id="SM00267">
    <property type="entry name" value="GGDEF"/>
    <property type="match status" value="1"/>
</dbReference>
<organism evidence="8 9">
    <name type="scientific">Inmirania thermothiophila</name>
    <dbReference type="NCBI Taxonomy" id="1750597"/>
    <lineage>
        <taxon>Bacteria</taxon>
        <taxon>Pseudomonadati</taxon>
        <taxon>Pseudomonadota</taxon>
        <taxon>Gammaproteobacteria</taxon>
        <taxon>Chromatiales</taxon>
        <taxon>Ectothiorhodospiraceae</taxon>
        <taxon>Inmirania</taxon>
    </lineage>
</organism>
<feature type="domain" description="HDOD" evidence="7">
    <location>
        <begin position="26"/>
        <end position="219"/>
    </location>
</feature>
<evidence type="ECO:0000313" key="9">
    <source>
        <dbReference type="Proteomes" id="UP000276634"/>
    </source>
</evidence>
<evidence type="ECO:0000259" key="7">
    <source>
        <dbReference type="PROSITE" id="PS51833"/>
    </source>
</evidence>
<dbReference type="Gene3D" id="3.30.70.270">
    <property type="match status" value="1"/>
</dbReference>
<dbReference type="GO" id="GO:0043709">
    <property type="term" value="P:cell adhesion involved in single-species biofilm formation"/>
    <property type="evidence" value="ECO:0007669"/>
    <property type="project" value="TreeGrafter"/>
</dbReference>
<dbReference type="AlphaFoldDB" id="A0A3N1XTQ3"/>
<keyword evidence="4" id="KW-0175">Coiled coil</keyword>
<feature type="domain" description="GGDEF" evidence="6">
    <location>
        <begin position="374"/>
        <end position="510"/>
    </location>
</feature>
<keyword evidence="5" id="KW-1133">Transmembrane helix</keyword>
<protein>
    <recommendedName>
        <fullName evidence="2">diguanylate cyclase</fullName>
        <ecNumber evidence="2">2.7.7.65</ecNumber>
    </recommendedName>
</protein>
<dbReference type="GO" id="GO:0052621">
    <property type="term" value="F:diguanylate cyclase activity"/>
    <property type="evidence" value="ECO:0007669"/>
    <property type="project" value="UniProtKB-EC"/>
</dbReference>
<evidence type="ECO:0000256" key="2">
    <source>
        <dbReference type="ARBA" id="ARBA00012528"/>
    </source>
</evidence>
<evidence type="ECO:0000313" key="8">
    <source>
        <dbReference type="EMBL" id="ROR29638.1"/>
    </source>
</evidence>
<dbReference type="GO" id="GO:0005886">
    <property type="term" value="C:plasma membrane"/>
    <property type="evidence" value="ECO:0007669"/>
    <property type="project" value="TreeGrafter"/>
</dbReference>
<dbReference type="PANTHER" id="PTHR45138">
    <property type="entry name" value="REGULATORY COMPONENTS OF SENSORY TRANSDUCTION SYSTEM"/>
    <property type="match status" value="1"/>
</dbReference>
<dbReference type="Gene3D" id="1.10.3210.10">
    <property type="entry name" value="Hypothetical protein af1432"/>
    <property type="match status" value="1"/>
</dbReference>
<dbReference type="GO" id="GO:1902201">
    <property type="term" value="P:negative regulation of bacterial-type flagellum-dependent cell motility"/>
    <property type="evidence" value="ECO:0007669"/>
    <property type="project" value="TreeGrafter"/>
</dbReference>
<reference evidence="8 9" key="1">
    <citation type="submission" date="2018-11" db="EMBL/GenBank/DDBJ databases">
        <title>Genomic Encyclopedia of Type Strains, Phase IV (KMG-IV): sequencing the most valuable type-strain genomes for metagenomic binning, comparative biology and taxonomic classification.</title>
        <authorList>
            <person name="Goeker M."/>
        </authorList>
    </citation>
    <scope>NUCLEOTIDE SEQUENCE [LARGE SCALE GENOMIC DNA]</scope>
    <source>
        <strain evidence="8 9">DSM 100275</strain>
    </source>
</reference>
<name>A0A3N1XTQ3_9GAMM</name>
<dbReference type="InterPro" id="IPR013976">
    <property type="entry name" value="HDOD"/>
</dbReference>
<dbReference type="OrthoDB" id="9803824at2"/>
<dbReference type="Proteomes" id="UP000276634">
    <property type="component" value="Unassembled WGS sequence"/>
</dbReference>
<dbReference type="SUPFAM" id="SSF109604">
    <property type="entry name" value="HD-domain/PDEase-like"/>
    <property type="match status" value="1"/>
</dbReference>
<dbReference type="Pfam" id="PF00990">
    <property type="entry name" value="GGDEF"/>
    <property type="match status" value="1"/>
</dbReference>
<gene>
    <name evidence="8" type="ORF">EDC57_2309</name>
</gene>
<comment type="catalytic activity">
    <reaction evidence="3">
        <text>2 GTP = 3',3'-c-di-GMP + 2 diphosphate</text>
        <dbReference type="Rhea" id="RHEA:24898"/>
        <dbReference type="ChEBI" id="CHEBI:33019"/>
        <dbReference type="ChEBI" id="CHEBI:37565"/>
        <dbReference type="ChEBI" id="CHEBI:58805"/>
        <dbReference type="EC" id="2.7.7.65"/>
    </reaction>
</comment>
<keyword evidence="9" id="KW-1185">Reference proteome</keyword>
<dbReference type="PANTHER" id="PTHR45138:SF9">
    <property type="entry name" value="DIGUANYLATE CYCLASE DGCM-RELATED"/>
    <property type="match status" value="1"/>
</dbReference>
<dbReference type="InterPro" id="IPR000160">
    <property type="entry name" value="GGDEF_dom"/>
</dbReference>
<dbReference type="CDD" id="cd01949">
    <property type="entry name" value="GGDEF"/>
    <property type="match status" value="1"/>
</dbReference>
<dbReference type="NCBIfam" id="TIGR00254">
    <property type="entry name" value="GGDEF"/>
    <property type="match status" value="1"/>
</dbReference>
<dbReference type="SUPFAM" id="SSF55073">
    <property type="entry name" value="Nucleotide cyclase"/>
    <property type="match status" value="1"/>
</dbReference>
<comment type="caution">
    <text evidence="8">The sequence shown here is derived from an EMBL/GenBank/DDBJ whole genome shotgun (WGS) entry which is preliminary data.</text>
</comment>
<dbReference type="PROSITE" id="PS50887">
    <property type="entry name" value="GGDEF"/>
    <property type="match status" value="1"/>
</dbReference>
<dbReference type="EC" id="2.7.7.65" evidence="2"/>
<feature type="coiled-coil region" evidence="4">
    <location>
        <begin position="323"/>
        <end position="350"/>
    </location>
</feature>
<dbReference type="InterPro" id="IPR043128">
    <property type="entry name" value="Rev_trsase/Diguanyl_cyclase"/>
</dbReference>
<dbReference type="InterPro" id="IPR029787">
    <property type="entry name" value="Nucleotide_cyclase"/>
</dbReference>
<evidence type="ECO:0000259" key="6">
    <source>
        <dbReference type="PROSITE" id="PS50887"/>
    </source>
</evidence>
<sequence length="512" mass="55550">MTEDEAGALEAARPELARRLELCRDLPSPPGVALRLVRLGEDPEADLDEIVGILRHDPALAAKVLRVANSPLYSRQRNIDNLRQAILLLGLNGTLTLALSFSLVPTLRDGGRDGLDHARFWRRTCLGSLAAQVLADRAGLPGLEDAFLAGLLQDIGILALERVEPGLYAGLGPDAGHDAIAARERERLGTDHAAVGAWLLARWALPARLRRAVARSHRLAPPQEAEDLQGLLDWAVAGAAVVAGAWIDGDGPEQGSEAVRAVAAAIGWDGAACGEALERIAAHVPETEALLECELASPEELALLQERARELATARSLHAVQQAQQIRRHAQALETRARELEERARRDSLTGLYNRAWLDQMLEEEFRRAESYGWPLSVAFIDLDRFKTINDTYGHAAGDTVLRRIAALLLDNSRETDIVARYGGEEFVLLLPGSGRRGAQAFCERLLAACRAAATEVAPGRHVAVTASIGLATHGEHQRYESPDELVRAADKALYAAKVAGRDRLVVVDERR</sequence>
<evidence type="ECO:0000256" key="5">
    <source>
        <dbReference type="SAM" id="Phobius"/>
    </source>
</evidence>
<evidence type="ECO:0000256" key="4">
    <source>
        <dbReference type="SAM" id="Coils"/>
    </source>
</evidence>
<keyword evidence="5" id="KW-0472">Membrane</keyword>
<dbReference type="Pfam" id="PF08668">
    <property type="entry name" value="HDOD"/>
    <property type="match status" value="1"/>
</dbReference>
<proteinExistence type="predicted"/>
<dbReference type="FunFam" id="3.30.70.270:FF:000001">
    <property type="entry name" value="Diguanylate cyclase domain protein"/>
    <property type="match status" value="1"/>
</dbReference>
<dbReference type="PROSITE" id="PS51833">
    <property type="entry name" value="HDOD"/>
    <property type="match status" value="1"/>
</dbReference>
<accession>A0A3N1XTQ3</accession>
<evidence type="ECO:0000256" key="1">
    <source>
        <dbReference type="ARBA" id="ARBA00001946"/>
    </source>
</evidence>
<evidence type="ECO:0000256" key="3">
    <source>
        <dbReference type="ARBA" id="ARBA00034247"/>
    </source>
</evidence>
<feature type="transmembrane region" description="Helical" evidence="5">
    <location>
        <begin position="85"/>
        <end position="104"/>
    </location>
</feature>
<comment type="cofactor">
    <cofactor evidence="1">
        <name>Mg(2+)</name>
        <dbReference type="ChEBI" id="CHEBI:18420"/>
    </cofactor>
</comment>
<dbReference type="InterPro" id="IPR050469">
    <property type="entry name" value="Diguanylate_Cyclase"/>
</dbReference>
<keyword evidence="5" id="KW-0812">Transmembrane</keyword>